<gene>
    <name evidence="2" type="ORF">JL106_13675</name>
</gene>
<keyword evidence="3" id="KW-1185">Reference proteome</keyword>
<dbReference type="InterPro" id="IPR038694">
    <property type="entry name" value="DUF427_sf"/>
</dbReference>
<reference evidence="2" key="1">
    <citation type="submission" date="2021-01" db="EMBL/GenBank/DDBJ databases">
        <title>YIM 132084 draft genome.</title>
        <authorList>
            <person name="An D."/>
        </authorList>
    </citation>
    <scope>NUCLEOTIDE SEQUENCE</scope>
    <source>
        <strain evidence="2">YIM 132084</strain>
    </source>
</reference>
<dbReference type="PANTHER" id="PTHR34310:SF8">
    <property type="entry name" value="CONSERVED PROTEIN"/>
    <property type="match status" value="1"/>
</dbReference>
<comment type="caution">
    <text evidence="2">The sequence shown here is derived from an EMBL/GenBank/DDBJ whole genome shotgun (WGS) entry which is preliminary data.</text>
</comment>
<sequence>MKIPGPSHPITIDPTVGRVTVRSGDDVIAETGRALTLQESDYPPVLYVPLEDVRPDRLRPSSSTSHCPYKGDASYYDLVTVDGVVSDAVWSYREPYPAVAEIAGRVAFYPEHVTIAVGD</sequence>
<evidence type="ECO:0000313" key="2">
    <source>
        <dbReference type="EMBL" id="MBM9468329.1"/>
    </source>
</evidence>
<accession>A0A938YHP3</accession>
<dbReference type="Gene3D" id="2.170.150.40">
    <property type="entry name" value="Domain of unknown function (DUF427)"/>
    <property type="match status" value="1"/>
</dbReference>
<evidence type="ECO:0000313" key="3">
    <source>
        <dbReference type="Proteomes" id="UP000663792"/>
    </source>
</evidence>
<organism evidence="2 3">
    <name type="scientific">Nakamurella leprariae</name>
    <dbReference type="NCBI Taxonomy" id="2803911"/>
    <lineage>
        <taxon>Bacteria</taxon>
        <taxon>Bacillati</taxon>
        <taxon>Actinomycetota</taxon>
        <taxon>Actinomycetes</taxon>
        <taxon>Nakamurellales</taxon>
        <taxon>Nakamurellaceae</taxon>
        <taxon>Nakamurella</taxon>
    </lineage>
</organism>
<proteinExistence type="predicted"/>
<name>A0A938YHP3_9ACTN</name>
<protein>
    <submittedName>
        <fullName evidence="2">DUF427 domain-containing protein</fullName>
    </submittedName>
</protein>
<evidence type="ECO:0000259" key="1">
    <source>
        <dbReference type="Pfam" id="PF04248"/>
    </source>
</evidence>
<dbReference type="Pfam" id="PF04248">
    <property type="entry name" value="NTP_transf_9"/>
    <property type="match status" value="1"/>
</dbReference>
<dbReference type="EMBL" id="JAERWK010000017">
    <property type="protein sequence ID" value="MBM9468329.1"/>
    <property type="molecule type" value="Genomic_DNA"/>
</dbReference>
<dbReference type="Proteomes" id="UP000663792">
    <property type="component" value="Unassembled WGS sequence"/>
</dbReference>
<feature type="domain" description="DUF427" evidence="1">
    <location>
        <begin position="19"/>
        <end position="111"/>
    </location>
</feature>
<dbReference type="AlphaFoldDB" id="A0A938YHP3"/>
<dbReference type="InterPro" id="IPR007361">
    <property type="entry name" value="DUF427"/>
</dbReference>
<dbReference type="PANTHER" id="PTHR34310">
    <property type="entry name" value="DUF427 DOMAIN PROTEIN (AFU_ORTHOLOGUE AFUA_3G02220)"/>
    <property type="match status" value="1"/>
</dbReference>
<dbReference type="RefSeq" id="WP_205261291.1">
    <property type="nucleotide sequence ID" value="NZ_JAERWK010000017.1"/>
</dbReference>